<dbReference type="InterPro" id="IPR050188">
    <property type="entry name" value="RluA_PseudoU_synthase"/>
</dbReference>
<organism evidence="5 6">
    <name type="scientific">Limnovirga soli</name>
    <dbReference type="NCBI Taxonomy" id="2656915"/>
    <lineage>
        <taxon>Bacteria</taxon>
        <taxon>Pseudomonadati</taxon>
        <taxon>Bacteroidota</taxon>
        <taxon>Chitinophagia</taxon>
        <taxon>Chitinophagales</taxon>
        <taxon>Chitinophagaceae</taxon>
        <taxon>Limnovirga</taxon>
    </lineage>
</organism>
<keyword evidence="6" id="KW-1185">Reference proteome</keyword>
<evidence type="ECO:0000256" key="1">
    <source>
        <dbReference type="ARBA" id="ARBA00010876"/>
    </source>
</evidence>
<dbReference type="InterPro" id="IPR006224">
    <property type="entry name" value="PsdUridine_synth_RluA-like_CS"/>
</dbReference>
<evidence type="ECO:0000313" key="5">
    <source>
        <dbReference type="EMBL" id="NNV54668.1"/>
    </source>
</evidence>
<dbReference type="InterPro" id="IPR006225">
    <property type="entry name" value="PsdUridine_synth_RluC/D"/>
</dbReference>
<dbReference type="EC" id="5.4.99.-" evidence="3"/>
<dbReference type="Pfam" id="PF00849">
    <property type="entry name" value="PseudoU_synth_2"/>
    <property type="match status" value="1"/>
</dbReference>
<comment type="function">
    <text evidence="3">Responsible for synthesis of pseudouridine from uracil.</text>
</comment>
<comment type="catalytic activity">
    <reaction evidence="3">
        <text>a uridine in RNA = a pseudouridine in RNA</text>
        <dbReference type="Rhea" id="RHEA:48348"/>
        <dbReference type="Rhea" id="RHEA-COMP:12068"/>
        <dbReference type="Rhea" id="RHEA-COMP:12069"/>
        <dbReference type="ChEBI" id="CHEBI:65314"/>
        <dbReference type="ChEBI" id="CHEBI:65315"/>
    </reaction>
</comment>
<dbReference type="CDD" id="cd02869">
    <property type="entry name" value="PseudoU_synth_RluA_like"/>
    <property type="match status" value="1"/>
</dbReference>
<accession>A0A8J8FDK0</accession>
<reference evidence="5" key="1">
    <citation type="submission" date="2019-10" db="EMBL/GenBank/DDBJ databases">
        <title>Draft genome sequence of Panacibacter sp. KCS-6.</title>
        <authorList>
            <person name="Yim K.J."/>
        </authorList>
    </citation>
    <scope>NUCLEOTIDE SEQUENCE</scope>
    <source>
        <strain evidence="5">KCS-6</strain>
    </source>
</reference>
<dbReference type="GO" id="GO:0000455">
    <property type="term" value="P:enzyme-directed rRNA pseudouridine synthesis"/>
    <property type="evidence" value="ECO:0007669"/>
    <property type="project" value="TreeGrafter"/>
</dbReference>
<keyword evidence="3" id="KW-0413">Isomerase</keyword>
<dbReference type="InterPro" id="IPR006145">
    <property type="entry name" value="PsdUridine_synth_RsuA/RluA"/>
</dbReference>
<dbReference type="RefSeq" id="WP_171606596.1">
    <property type="nucleotide sequence ID" value="NZ_WHPF01000003.1"/>
</dbReference>
<dbReference type="AlphaFoldDB" id="A0A8J8FDK0"/>
<evidence type="ECO:0000313" key="6">
    <source>
        <dbReference type="Proteomes" id="UP000598971"/>
    </source>
</evidence>
<feature type="domain" description="Pseudouridine synthase RsuA/RluA-like" evidence="4">
    <location>
        <begin position="14"/>
        <end position="159"/>
    </location>
</feature>
<dbReference type="InterPro" id="IPR020103">
    <property type="entry name" value="PsdUridine_synth_cat_dom_sf"/>
</dbReference>
<name>A0A8J8FDK0_9BACT</name>
<dbReference type="SUPFAM" id="SSF55120">
    <property type="entry name" value="Pseudouridine synthase"/>
    <property type="match status" value="1"/>
</dbReference>
<evidence type="ECO:0000259" key="4">
    <source>
        <dbReference type="Pfam" id="PF00849"/>
    </source>
</evidence>
<dbReference type="PANTHER" id="PTHR21600:SF89">
    <property type="entry name" value="RIBOSOMAL LARGE SUBUNIT PSEUDOURIDINE SYNTHASE A"/>
    <property type="match status" value="1"/>
</dbReference>
<gene>
    <name evidence="5" type="ORF">GD597_04280</name>
</gene>
<dbReference type="Proteomes" id="UP000598971">
    <property type="component" value="Unassembled WGS sequence"/>
</dbReference>
<protein>
    <recommendedName>
        <fullName evidence="3">Pseudouridine synthase</fullName>
        <ecNumber evidence="3">5.4.99.-</ecNumber>
    </recommendedName>
</protein>
<evidence type="ECO:0000256" key="2">
    <source>
        <dbReference type="PIRSR" id="PIRSR606225-1"/>
    </source>
</evidence>
<comment type="caution">
    <text evidence="5">The sequence shown here is derived from an EMBL/GenBank/DDBJ whole genome shotgun (WGS) entry which is preliminary data.</text>
</comment>
<dbReference type="Gene3D" id="3.30.2350.10">
    <property type="entry name" value="Pseudouridine synthase"/>
    <property type="match status" value="1"/>
</dbReference>
<comment type="similarity">
    <text evidence="1 3">Belongs to the pseudouridine synthase RluA family.</text>
</comment>
<dbReference type="PROSITE" id="PS01129">
    <property type="entry name" value="PSI_RLU"/>
    <property type="match status" value="1"/>
</dbReference>
<evidence type="ECO:0000256" key="3">
    <source>
        <dbReference type="RuleBase" id="RU362028"/>
    </source>
</evidence>
<proteinExistence type="inferred from homology"/>
<dbReference type="GO" id="GO:0003723">
    <property type="term" value="F:RNA binding"/>
    <property type="evidence" value="ECO:0007669"/>
    <property type="project" value="InterPro"/>
</dbReference>
<dbReference type="EMBL" id="WHPF01000003">
    <property type="protein sequence ID" value="NNV54668.1"/>
    <property type="molecule type" value="Genomic_DNA"/>
</dbReference>
<dbReference type="GO" id="GO:0009982">
    <property type="term" value="F:pseudouridine synthase activity"/>
    <property type="evidence" value="ECO:0007669"/>
    <property type="project" value="InterPro"/>
</dbReference>
<dbReference type="NCBIfam" id="TIGR00005">
    <property type="entry name" value="rluA_subfam"/>
    <property type="match status" value="1"/>
</dbReference>
<feature type="active site" evidence="2">
    <location>
        <position position="55"/>
    </location>
</feature>
<dbReference type="GO" id="GO:0140098">
    <property type="term" value="F:catalytic activity, acting on RNA"/>
    <property type="evidence" value="ECO:0007669"/>
    <property type="project" value="UniProtKB-ARBA"/>
</dbReference>
<sequence>MLQHSLQVILENDDFIAINKPANMLSIPDRKQSEPSLKDMLKQQFGDIYTVHRLDKGTSGVIVFAKHSDAHKQLSQLFEGREVEKYYAGLVHGKVIKESGSVDAPIMEHPAKNGKMVIHAKGKTSLTDYEVVERFRLYTWMKFQIHTGRTHQIRIHMQQLGHSIVCDEYYGTADPILLSNLKKKFNLAKSEDAERPLMGRLALHSQLLKFDLNGEHFKLEAELPKDIKAMLQQLRKWNAVK</sequence>
<dbReference type="PANTHER" id="PTHR21600">
    <property type="entry name" value="MITOCHONDRIAL RNA PSEUDOURIDINE SYNTHASE"/>
    <property type="match status" value="1"/>
</dbReference>